<dbReference type="EMBL" id="JBJQND010000005">
    <property type="protein sequence ID" value="KAL3876823.1"/>
    <property type="molecule type" value="Genomic_DNA"/>
</dbReference>
<proteinExistence type="predicted"/>
<accession>A0ABD3WW11</accession>
<evidence type="ECO:0000256" key="1">
    <source>
        <dbReference type="SAM" id="MobiDB-lite"/>
    </source>
</evidence>
<gene>
    <name evidence="3" type="ORF">ACJMK2_034616</name>
</gene>
<keyword evidence="2" id="KW-0812">Transmembrane</keyword>
<feature type="compositionally biased region" description="Basic and acidic residues" evidence="1">
    <location>
        <begin position="157"/>
        <end position="177"/>
    </location>
</feature>
<protein>
    <submittedName>
        <fullName evidence="3">Uncharacterized protein</fullName>
    </submittedName>
</protein>
<feature type="compositionally biased region" description="Polar residues" evidence="1">
    <location>
        <begin position="230"/>
        <end position="242"/>
    </location>
</feature>
<feature type="compositionally biased region" description="Basic and acidic residues" evidence="1">
    <location>
        <begin position="120"/>
        <end position="148"/>
    </location>
</feature>
<comment type="caution">
    <text evidence="3">The sequence shown here is derived from an EMBL/GenBank/DDBJ whole genome shotgun (WGS) entry which is preliminary data.</text>
</comment>
<sequence length="242" mass="27816">MEAKENKPLYFNCHENPCLWGYQYCDRVIRRCLACDVVSSMCHTPSQPFNCTLYCYDITRSGETSTLERCDDGHHLLYLSIGINVLFALLFVIFVCLLRYEIRVAVKYFFGKILYRNHRPDGHVRPQHGENVKSNESETELRIQHPDINEDVSGIIERSEDSSRLNYEREERAESQHQQRQQRPNMPKQHNTSAAGTVRGELQSRLSAGNSHTHACLPPGRRIHPATADTGYNSGNVINHPF</sequence>
<evidence type="ECO:0000313" key="3">
    <source>
        <dbReference type="EMBL" id="KAL3876823.1"/>
    </source>
</evidence>
<feature type="compositionally biased region" description="Polar residues" evidence="1">
    <location>
        <begin position="204"/>
        <end position="213"/>
    </location>
</feature>
<feature type="region of interest" description="Disordered" evidence="1">
    <location>
        <begin position="120"/>
        <end position="242"/>
    </location>
</feature>
<reference evidence="3 4" key="1">
    <citation type="submission" date="2024-11" db="EMBL/GenBank/DDBJ databases">
        <title>Chromosome-level genome assembly of the freshwater bivalve Anodonta woodiana.</title>
        <authorList>
            <person name="Chen X."/>
        </authorList>
    </citation>
    <scope>NUCLEOTIDE SEQUENCE [LARGE SCALE GENOMIC DNA]</scope>
    <source>
        <strain evidence="3">MN2024</strain>
        <tissue evidence="3">Gills</tissue>
    </source>
</reference>
<keyword evidence="4" id="KW-1185">Reference proteome</keyword>
<keyword evidence="2" id="KW-1133">Transmembrane helix</keyword>
<organism evidence="3 4">
    <name type="scientific">Sinanodonta woodiana</name>
    <name type="common">Chinese pond mussel</name>
    <name type="synonym">Anodonta woodiana</name>
    <dbReference type="NCBI Taxonomy" id="1069815"/>
    <lineage>
        <taxon>Eukaryota</taxon>
        <taxon>Metazoa</taxon>
        <taxon>Spiralia</taxon>
        <taxon>Lophotrochozoa</taxon>
        <taxon>Mollusca</taxon>
        <taxon>Bivalvia</taxon>
        <taxon>Autobranchia</taxon>
        <taxon>Heteroconchia</taxon>
        <taxon>Palaeoheterodonta</taxon>
        <taxon>Unionida</taxon>
        <taxon>Unionoidea</taxon>
        <taxon>Unionidae</taxon>
        <taxon>Unioninae</taxon>
        <taxon>Sinanodonta</taxon>
    </lineage>
</organism>
<feature type="transmembrane region" description="Helical" evidence="2">
    <location>
        <begin position="76"/>
        <end position="98"/>
    </location>
</feature>
<evidence type="ECO:0000313" key="4">
    <source>
        <dbReference type="Proteomes" id="UP001634394"/>
    </source>
</evidence>
<name>A0ABD3WW11_SINWO</name>
<keyword evidence="2" id="KW-0472">Membrane</keyword>
<dbReference type="Proteomes" id="UP001634394">
    <property type="component" value="Unassembled WGS sequence"/>
</dbReference>
<feature type="compositionally biased region" description="Polar residues" evidence="1">
    <location>
        <begin position="178"/>
        <end position="195"/>
    </location>
</feature>
<dbReference type="AlphaFoldDB" id="A0ABD3WW11"/>
<evidence type="ECO:0000256" key="2">
    <source>
        <dbReference type="SAM" id="Phobius"/>
    </source>
</evidence>